<name>A0A8J5SPP4_ZIZPA</name>
<evidence type="ECO:0000313" key="2">
    <source>
        <dbReference type="EMBL" id="KAG8077623.1"/>
    </source>
</evidence>
<keyword evidence="1" id="KW-1133">Transmembrane helix</keyword>
<protein>
    <submittedName>
        <fullName evidence="2">Uncharacterized protein</fullName>
    </submittedName>
</protein>
<dbReference type="Proteomes" id="UP000729402">
    <property type="component" value="Unassembled WGS sequence"/>
</dbReference>
<keyword evidence="1" id="KW-0472">Membrane</keyword>
<accession>A0A8J5SPP4</accession>
<reference evidence="2" key="1">
    <citation type="journal article" date="2021" name="bioRxiv">
        <title>Whole Genome Assembly and Annotation of Northern Wild Rice, Zizania palustris L., Supports a Whole Genome Duplication in the Zizania Genus.</title>
        <authorList>
            <person name="Haas M."/>
            <person name="Kono T."/>
            <person name="Macchietto M."/>
            <person name="Millas R."/>
            <person name="McGilp L."/>
            <person name="Shao M."/>
            <person name="Duquette J."/>
            <person name="Hirsch C.N."/>
            <person name="Kimball J."/>
        </authorList>
    </citation>
    <scope>NUCLEOTIDE SEQUENCE</scope>
    <source>
        <tissue evidence="2">Fresh leaf tissue</tissue>
    </source>
</reference>
<organism evidence="2 3">
    <name type="scientific">Zizania palustris</name>
    <name type="common">Northern wild rice</name>
    <dbReference type="NCBI Taxonomy" id="103762"/>
    <lineage>
        <taxon>Eukaryota</taxon>
        <taxon>Viridiplantae</taxon>
        <taxon>Streptophyta</taxon>
        <taxon>Embryophyta</taxon>
        <taxon>Tracheophyta</taxon>
        <taxon>Spermatophyta</taxon>
        <taxon>Magnoliopsida</taxon>
        <taxon>Liliopsida</taxon>
        <taxon>Poales</taxon>
        <taxon>Poaceae</taxon>
        <taxon>BOP clade</taxon>
        <taxon>Oryzoideae</taxon>
        <taxon>Oryzeae</taxon>
        <taxon>Zizaniinae</taxon>
        <taxon>Zizania</taxon>
    </lineage>
</organism>
<sequence length="132" mass="15239">MIYGCGRERRTVQAAVGPDSYTWVESWYCNVTPGLRGIHLSPSEQKQEHSRSLVESVRVSDRVTIRSHLVVVNAQVHTTILRRKQSHWALLFFRLIRQQRKLMIVIVCVLDSWMVFSTSSNSYNLAAGPLYY</sequence>
<reference evidence="2" key="2">
    <citation type="submission" date="2021-02" db="EMBL/GenBank/DDBJ databases">
        <authorList>
            <person name="Kimball J.A."/>
            <person name="Haas M.W."/>
            <person name="Macchietto M."/>
            <person name="Kono T."/>
            <person name="Duquette J."/>
            <person name="Shao M."/>
        </authorList>
    </citation>
    <scope>NUCLEOTIDE SEQUENCE</scope>
    <source>
        <tissue evidence="2">Fresh leaf tissue</tissue>
    </source>
</reference>
<dbReference type="AlphaFoldDB" id="A0A8J5SPP4"/>
<keyword evidence="1" id="KW-0812">Transmembrane</keyword>
<gene>
    <name evidence="2" type="ORF">GUJ93_ZPchr0007g5739</name>
</gene>
<evidence type="ECO:0000256" key="1">
    <source>
        <dbReference type="SAM" id="Phobius"/>
    </source>
</evidence>
<dbReference type="EMBL" id="JAAALK010000282">
    <property type="protein sequence ID" value="KAG8077623.1"/>
    <property type="molecule type" value="Genomic_DNA"/>
</dbReference>
<feature type="transmembrane region" description="Helical" evidence="1">
    <location>
        <begin position="102"/>
        <end position="123"/>
    </location>
</feature>
<comment type="caution">
    <text evidence="2">The sequence shown here is derived from an EMBL/GenBank/DDBJ whole genome shotgun (WGS) entry which is preliminary data.</text>
</comment>
<proteinExistence type="predicted"/>
<evidence type="ECO:0000313" key="3">
    <source>
        <dbReference type="Proteomes" id="UP000729402"/>
    </source>
</evidence>
<keyword evidence="3" id="KW-1185">Reference proteome</keyword>